<sequence>MHGRGDQRGLTQAVQAVVLFPLALGVFLGLLQWSLHAWAHSTALAAAQEGAAVAAAFDGTADLGRTAAARVAANGSLSAVSVRVTRSSATTEATVRGRVVTIIWARDVSATARVPTERVTGS</sequence>
<dbReference type="InterPro" id="IPR012495">
    <property type="entry name" value="TadE-like_dom"/>
</dbReference>
<evidence type="ECO:0000313" key="1">
    <source>
        <dbReference type="EMBL" id="OCL34771.1"/>
    </source>
</evidence>
<organism evidence="1 2">
    <name type="scientific">Tessaracoccus lapidicaptus</name>
    <dbReference type="NCBI Taxonomy" id="1427523"/>
    <lineage>
        <taxon>Bacteria</taxon>
        <taxon>Bacillati</taxon>
        <taxon>Actinomycetota</taxon>
        <taxon>Actinomycetes</taxon>
        <taxon>Propionibacteriales</taxon>
        <taxon>Propionibacteriaceae</taxon>
        <taxon>Tessaracoccus</taxon>
    </lineage>
</organism>
<reference evidence="2" key="1">
    <citation type="submission" date="2016-07" db="EMBL/GenBank/DDBJ databases">
        <authorList>
            <person name="Florea S."/>
            <person name="Webb J.S."/>
            <person name="Jaromczyk J."/>
            <person name="Schardl C.L."/>
        </authorList>
    </citation>
    <scope>NUCLEOTIDE SEQUENCE [LARGE SCALE GENOMIC DNA]</scope>
    <source>
        <strain evidence="2">IPBSL-7</strain>
    </source>
</reference>
<dbReference type="EMBL" id="MBQD01000020">
    <property type="protein sequence ID" value="OCL34771.1"/>
    <property type="molecule type" value="Genomic_DNA"/>
</dbReference>
<name>A0A1C0AN43_9ACTN</name>
<dbReference type="AlphaFoldDB" id="A0A1C0AN43"/>
<protein>
    <submittedName>
        <fullName evidence="1">Uncharacterized protein</fullName>
    </submittedName>
</protein>
<proteinExistence type="predicted"/>
<keyword evidence="2" id="KW-1185">Reference proteome</keyword>
<dbReference type="Proteomes" id="UP000093501">
    <property type="component" value="Unassembled WGS sequence"/>
</dbReference>
<evidence type="ECO:0000313" key="2">
    <source>
        <dbReference type="Proteomes" id="UP000093501"/>
    </source>
</evidence>
<gene>
    <name evidence="1" type="ORF">BCR15_03570</name>
</gene>
<accession>A0A1C0AN43</accession>
<dbReference type="Pfam" id="PF07811">
    <property type="entry name" value="TadE"/>
    <property type="match status" value="1"/>
</dbReference>
<dbReference type="RefSeq" id="WP_068751453.1">
    <property type="nucleotide sequence ID" value="NZ_LR214441.1"/>
</dbReference>
<comment type="caution">
    <text evidence="1">The sequence shown here is derived from an EMBL/GenBank/DDBJ whole genome shotgun (WGS) entry which is preliminary data.</text>
</comment>